<sequence>MKKSIFLVKSLMAFSILFVSCDDDNEIKCPDALTGELSTIETDLTGTWVLSDIVSEDAIDLTDDDTDNASMDLYTQYTECQKDISYEFDADRSYAFLAGKSVADCDNEQESVGTWGLSATSVLTVVSNCSSQITNIEVNDDSTAFTTNGNIQYVDVNGDVVISETTFTYSKVE</sequence>
<dbReference type="EMBL" id="JBHMFA010000006">
    <property type="protein sequence ID" value="MFB9105495.1"/>
    <property type="molecule type" value="Genomic_DNA"/>
</dbReference>
<keyword evidence="2" id="KW-1185">Reference proteome</keyword>
<reference evidence="1 2" key="1">
    <citation type="submission" date="2024-09" db="EMBL/GenBank/DDBJ databases">
        <authorList>
            <person name="Sun Q."/>
            <person name="Mori K."/>
        </authorList>
    </citation>
    <scope>NUCLEOTIDE SEQUENCE [LARGE SCALE GENOMIC DNA]</scope>
    <source>
        <strain evidence="1 2">CECT 8300</strain>
    </source>
</reference>
<dbReference type="InterPro" id="IPR032168">
    <property type="entry name" value="DUF5004"/>
</dbReference>
<organism evidence="1 2">
    <name type="scientific">Algibacter miyuki</name>
    <dbReference type="NCBI Taxonomy" id="1306933"/>
    <lineage>
        <taxon>Bacteria</taxon>
        <taxon>Pseudomonadati</taxon>
        <taxon>Bacteroidota</taxon>
        <taxon>Flavobacteriia</taxon>
        <taxon>Flavobacteriales</taxon>
        <taxon>Flavobacteriaceae</taxon>
        <taxon>Algibacter</taxon>
    </lineage>
</organism>
<gene>
    <name evidence="1" type="ORF">ACFFU1_11330</name>
</gene>
<evidence type="ECO:0000313" key="2">
    <source>
        <dbReference type="Proteomes" id="UP001589590"/>
    </source>
</evidence>
<dbReference type="Proteomes" id="UP001589590">
    <property type="component" value="Unassembled WGS sequence"/>
</dbReference>
<name>A0ABV5H0S0_9FLAO</name>
<dbReference type="PROSITE" id="PS51257">
    <property type="entry name" value="PROKAR_LIPOPROTEIN"/>
    <property type="match status" value="1"/>
</dbReference>
<evidence type="ECO:0000313" key="1">
    <source>
        <dbReference type="EMBL" id="MFB9105495.1"/>
    </source>
</evidence>
<protein>
    <submittedName>
        <fullName evidence="1">DUF5004 domain-containing protein</fullName>
    </submittedName>
</protein>
<dbReference type="Pfam" id="PF16395">
    <property type="entry name" value="DUF5004"/>
    <property type="match status" value="1"/>
</dbReference>
<comment type="caution">
    <text evidence="1">The sequence shown here is derived from an EMBL/GenBank/DDBJ whole genome shotgun (WGS) entry which is preliminary data.</text>
</comment>
<proteinExistence type="predicted"/>
<accession>A0ABV5H0S0</accession>
<dbReference type="RefSeq" id="WP_290268107.1">
    <property type="nucleotide sequence ID" value="NZ_JAUFQP010000001.1"/>
</dbReference>